<accession>A0A0G2HXA2</accession>
<organism evidence="1 2">
    <name type="scientific">[Emmonsia] crescens</name>
    <dbReference type="NCBI Taxonomy" id="73230"/>
    <lineage>
        <taxon>Eukaryota</taxon>
        <taxon>Fungi</taxon>
        <taxon>Dikarya</taxon>
        <taxon>Ascomycota</taxon>
        <taxon>Pezizomycotina</taxon>
        <taxon>Eurotiomycetes</taxon>
        <taxon>Eurotiomycetidae</taxon>
        <taxon>Onygenales</taxon>
        <taxon>Ajellomycetaceae</taxon>
        <taxon>Emergomyces</taxon>
    </lineage>
</organism>
<dbReference type="VEuPathDB" id="FungiDB:EMCG_03195"/>
<sequence length="78" mass="9418">MEFTMMNLDAWVRSRWVFRSTSVDRVETMYPEAQFYASLNWERQAPPLSHMVRATKEYVLRSIDRMVYKELRSLPPKS</sequence>
<evidence type="ECO:0000313" key="2">
    <source>
        <dbReference type="Proteomes" id="UP000034164"/>
    </source>
</evidence>
<evidence type="ECO:0000313" key="1">
    <source>
        <dbReference type="EMBL" id="KKZ62400.1"/>
    </source>
</evidence>
<proteinExistence type="predicted"/>
<dbReference type="AlphaFoldDB" id="A0A0G2HXA2"/>
<dbReference type="EMBL" id="LCZI01001108">
    <property type="protein sequence ID" value="KKZ62400.1"/>
    <property type="molecule type" value="Genomic_DNA"/>
</dbReference>
<comment type="caution">
    <text evidence="1">The sequence shown here is derived from an EMBL/GenBank/DDBJ whole genome shotgun (WGS) entry which is preliminary data.</text>
</comment>
<reference evidence="2" key="1">
    <citation type="journal article" date="2015" name="PLoS Genet.">
        <title>The dynamic genome and transcriptome of the human fungal pathogen Blastomyces and close relative Emmonsia.</title>
        <authorList>
            <person name="Munoz J.F."/>
            <person name="Gauthier G.M."/>
            <person name="Desjardins C.A."/>
            <person name="Gallo J.E."/>
            <person name="Holder J."/>
            <person name="Sullivan T.D."/>
            <person name="Marty A.J."/>
            <person name="Carmen J.C."/>
            <person name="Chen Z."/>
            <person name="Ding L."/>
            <person name="Gujja S."/>
            <person name="Magrini V."/>
            <person name="Misas E."/>
            <person name="Mitreva M."/>
            <person name="Priest M."/>
            <person name="Saif S."/>
            <person name="Whiston E.A."/>
            <person name="Young S."/>
            <person name="Zeng Q."/>
            <person name="Goldman W.E."/>
            <person name="Mardis E.R."/>
            <person name="Taylor J.W."/>
            <person name="McEwen J.G."/>
            <person name="Clay O.K."/>
            <person name="Klein B.S."/>
            <person name="Cuomo C.A."/>
        </authorList>
    </citation>
    <scope>NUCLEOTIDE SEQUENCE [LARGE SCALE GENOMIC DNA]</scope>
    <source>
        <strain evidence="2">UAMH 3008</strain>
    </source>
</reference>
<protein>
    <submittedName>
        <fullName evidence="1">Uncharacterized protein</fullName>
    </submittedName>
</protein>
<name>A0A0G2HXA2_9EURO</name>
<dbReference type="Proteomes" id="UP000034164">
    <property type="component" value="Unassembled WGS sequence"/>
</dbReference>
<gene>
    <name evidence="1" type="ORF">EMCG_03195</name>
</gene>